<organism evidence="15 16">
    <name type="scientific">candidate division CSSED10-310 bacterium</name>
    <dbReference type="NCBI Taxonomy" id="2855610"/>
    <lineage>
        <taxon>Bacteria</taxon>
        <taxon>Bacteria division CSSED10-310</taxon>
    </lineage>
</organism>
<feature type="domain" description="TonB-dependent receptor-like beta-barrel" evidence="13">
    <location>
        <begin position="269"/>
        <end position="688"/>
    </location>
</feature>
<evidence type="ECO:0000313" key="15">
    <source>
        <dbReference type="EMBL" id="MFC1849785.1"/>
    </source>
</evidence>
<feature type="chain" id="PRO_5045691080" evidence="12">
    <location>
        <begin position="20"/>
        <end position="735"/>
    </location>
</feature>
<evidence type="ECO:0000313" key="16">
    <source>
        <dbReference type="Proteomes" id="UP001594351"/>
    </source>
</evidence>
<keyword evidence="7 10" id="KW-0472">Membrane</keyword>
<dbReference type="InterPro" id="IPR039426">
    <property type="entry name" value="TonB-dep_rcpt-like"/>
</dbReference>
<evidence type="ECO:0000256" key="9">
    <source>
        <dbReference type="ARBA" id="ARBA00023237"/>
    </source>
</evidence>
<reference evidence="15 16" key="1">
    <citation type="submission" date="2024-09" db="EMBL/GenBank/DDBJ databases">
        <title>Laminarin stimulates single cell rates of sulfate reduction while oxygen inhibits transcriptomic activity in coastal marine sediment.</title>
        <authorList>
            <person name="Lindsay M."/>
            <person name="Orcutt B."/>
            <person name="Emerson D."/>
            <person name="Stepanauskas R."/>
            <person name="D'Angelo T."/>
        </authorList>
    </citation>
    <scope>NUCLEOTIDE SEQUENCE [LARGE SCALE GENOMIC DNA]</scope>
    <source>
        <strain evidence="15">SAG AM-311-K15</strain>
    </source>
</reference>
<dbReference type="Pfam" id="PF07715">
    <property type="entry name" value="Plug"/>
    <property type="match status" value="1"/>
</dbReference>
<dbReference type="Gene3D" id="2.170.130.10">
    <property type="entry name" value="TonB-dependent receptor, plug domain"/>
    <property type="match status" value="1"/>
</dbReference>
<evidence type="ECO:0000256" key="11">
    <source>
        <dbReference type="RuleBase" id="RU003357"/>
    </source>
</evidence>
<keyword evidence="4 10" id="KW-0812">Transmembrane</keyword>
<comment type="similarity">
    <text evidence="10 11">Belongs to the TonB-dependent receptor family.</text>
</comment>
<evidence type="ECO:0000256" key="8">
    <source>
        <dbReference type="ARBA" id="ARBA00023170"/>
    </source>
</evidence>
<dbReference type="InterPro" id="IPR036942">
    <property type="entry name" value="Beta-barrel_TonB_sf"/>
</dbReference>
<keyword evidence="9 10" id="KW-0998">Cell outer membrane</keyword>
<keyword evidence="6 11" id="KW-0798">TonB box</keyword>
<dbReference type="PROSITE" id="PS52016">
    <property type="entry name" value="TONB_DEPENDENT_REC_3"/>
    <property type="match status" value="1"/>
</dbReference>
<dbReference type="Gene3D" id="2.40.170.20">
    <property type="entry name" value="TonB-dependent receptor, beta-barrel domain"/>
    <property type="match status" value="1"/>
</dbReference>
<evidence type="ECO:0000256" key="1">
    <source>
        <dbReference type="ARBA" id="ARBA00004571"/>
    </source>
</evidence>
<evidence type="ECO:0000256" key="12">
    <source>
        <dbReference type="SAM" id="SignalP"/>
    </source>
</evidence>
<evidence type="ECO:0000256" key="4">
    <source>
        <dbReference type="ARBA" id="ARBA00022692"/>
    </source>
</evidence>
<dbReference type="PANTHER" id="PTHR30069">
    <property type="entry name" value="TONB-DEPENDENT OUTER MEMBRANE RECEPTOR"/>
    <property type="match status" value="1"/>
</dbReference>
<sequence>MKKIMILTLMMLPCLTSYAQEDYFGLLTEESFGELYKSSLASGIKESIFDAPASMIVISATDIKQRGYTSLDEVVEDLPGFDVIVANGPDYLFAYQRGYRTPFTQRTLLMVNNQVDNHLWSHSAAISRHYPLTNVKKIEILYGPTSSIYGPNAFLGIINIITEDGTELIKEDKVSVSMQVGSYHTRSLDVSMKGNKDKISYAFSGKIFKSDEPDLSGRFGFLDNEDFKNEQTWGPLLQDSRFGEYKDPTNNYGILGSLSSGNIKFGLIHWVIREGYGPYYAADRVQNNVYWCRNSSQFYLEYETEMMSKVSGTTLLLYRESDIYGEWVEALPDWEEGMEEYSYISDTEWNAVNNSWLFKQNFEITALEDVVFTGGIKFERKEFTKAYDIPGYWDAFSSVALPNNGPYDLGYGVGHSSDSDYTKSPPPSGNMPADNLVITEDIGGFIQGIVTVQPFRFHAGIRYDENSIYGSSTNPRVSVIYKFLSKGALKLLYGEAFQEPSPIQLWGGWSGRLANPDIKPEKARHTEFNVLYSTKHFIHDTSLFMAHYTNVINEESINAGSRDTQGLEYRLRFYVPNMIPHSSDISGYFYYTYTSVTSSITYNHTTQLWEDEDDDLGDIAPHKINFGLNLPLKQINLNFRGNYVSERKLYLRNPLRDQGIKLEGYLVFNCALCYSYGPYELSVKIRNLFNKDDYYHPGLESADSGNDFSRRSQGFRNSLIPQPGRSYLVNLTIHY</sequence>
<keyword evidence="16" id="KW-1185">Reference proteome</keyword>
<keyword evidence="8 15" id="KW-0675">Receptor</keyword>
<evidence type="ECO:0000256" key="2">
    <source>
        <dbReference type="ARBA" id="ARBA00022448"/>
    </source>
</evidence>
<evidence type="ECO:0000256" key="10">
    <source>
        <dbReference type="PROSITE-ProRule" id="PRU01360"/>
    </source>
</evidence>
<dbReference type="PANTHER" id="PTHR30069:SF29">
    <property type="entry name" value="HEMOGLOBIN AND HEMOGLOBIN-HAPTOGLOBIN-BINDING PROTEIN 1-RELATED"/>
    <property type="match status" value="1"/>
</dbReference>
<dbReference type="InterPro" id="IPR037066">
    <property type="entry name" value="Plug_dom_sf"/>
</dbReference>
<dbReference type="Proteomes" id="UP001594351">
    <property type="component" value="Unassembled WGS sequence"/>
</dbReference>
<evidence type="ECO:0000256" key="5">
    <source>
        <dbReference type="ARBA" id="ARBA00022729"/>
    </source>
</evidence>
<evidence type="ECO:0000256" key="7">
    <source>
        <dbReference type="ARBA" id="ARBA00023136"/>
    </source>
</evidence>
<keyword evidence="3 10" id="KW-1134">Transmembrane beta strand</keyword>
<dbReference type="Pfam" id="PF00593">
    <property type="entry name" value="TonB_dep_Rec_b-barrel"/>
    <property type="match status" value="1"/>
</dbReference>
<keyword evidence="2 10" id="KW-0813">Transport</keyword>
<dbReference type="InterPro" id="IPR000531">
    <property type="entry name" value="Beta-barrel_TonB"/>
</dbReference>
<comment type="subcellular location">
    <subcellularLocation>
        <location evidence="1 10">Cell outer membrane</location>
        <topology evidence="1 10">Multi-pass membrane protein</topology>
    </subcellularLocation>
</comment>
<dbReference type="InterPro" id="IPR012910">
    <property type="entry name" value="Plug_dom"/>
</dbReference>
<evidence type="ECO:0000259" key="13">
    <source>
        <dbReference type="Pfam" id="PF00593"/>
    </source>
</evidence>
<proteinExistence type="inferred from homology"/>
<comment type="caution">
    <text evidence="15">The sequence shown here is derived from an EMBL/GenBank/DDBJ whole genome shotgun (WGS) entry which is preliminary data.</text>
</comment>
<evidence type="ECO:0000256" key="6">
    <source>
        <dbReference type="ARBA" id="ARBA00023077"/>
    </source>
</evidence>
<name>A0ABV6YUB4_UNCC1</name>
<dbReference type="SUPFAM" id="SSF56935">
    <property type="entry name" value="Porins"/>
    <property type="match status" value="1"/>
</dbReference>
<protein>
    <submittedName>
        <fullName evidence="15">TonB-dependent receptor plug domain-containing protein</fullName>
    </submittedName>
</protein>
<keyword evidence="5 12" id="KW-0732">Signal</keyword>
<evidence type="ECO:0000259" key="14">
    <source>
        <dbReference type="Pfam" id="PF07715"/>
    </source>
</evidence>
<feature type="signal peptide" evidence="12">
    <location>
        <begin position="1"/>
        <end position="19"/>
    </location>
</feature>
<accession>A0ABV6YUB4</accession>
<evidence type="ECO:0000256" key="3">
    <source>
        <dbReference type="ARBA" id="ARBA00022452"/>
    </source>
</evidence>
<gene>
    <name evidence="15" type="ORF">ACFL27_06215</name>
</gene>
<dbReference type="EMBL" id="JBHPBY010000059">
    <property type="protein sequence ID" value="MFC1849785.1"/>
    <property type="molecule type" value="Genomic_DNA"/>
</dbReference>
<feature type="domain" description="TonB-dependent receptor plug" evidence="14">
    <location>
        <begin position="49"/>
        <end position="156"/>
    </location>
</feature>